<dbReference type="AlphaFoldDB" id="A0A1I4NUN4"/>
<dbReference type="Proteomes" id="UP000601736">
    <property type="component" value="Unassembled WGS sequence"/>
</dbReference>
<keyword evidence="9" id="KW-1185">Reference proteome</keyword>
<evidence type="ECO:0000256" key="3">
    <source>
        <dbReference type="ARBA" id="ARBA00022679"/>
    </source>
</evidence>
<comment type="function">
    <text evidence="5">Catalyzes the formation of 2'O-methylated cytidine (Cm32) or 2'O-methylated uridine (Um32) at position 32 in tRNA.</text>
</comment>
<dbReference type="InterPro" id="IPR004384">
    <property type="entry name" value="RNA_MeTrfase_TrmJ/LasT"/>
</dbReference>
<evidence type="ECO:0000256" key="1">
    <source>
        <dbReference type="ARBA" id="ARBA00007228"/>
    </source>
</evidence>
<comment type="similarity">
    <text evidence="1">Belongs to the class IV-like SAM-binding methyltransferase superfamily. RNA methyltransferase TrmH family.</text>
</comment>
<dbReference type="OrthoDB" id="9806346at2"/>
<keyword evidence="5" id="KW-0819">tRNA processing</keyword>
<gene>
    <name evidence="7" type="primary">yfhQ</name>
    <name evidence="5" type="synonym">trmJ</name>
    <name evidence="7" type="ORF">NMYAN_60061</name>
    <name evidence="8" type="ORF">SAMN05421880_10920</name>
</gene>
<dbReference type="NCBIfam" id="TIGR00050">
    <property type="entry name" value="rRNA_methyl_1"/>
    <property type="match status" value="1"/>
</dbReference>
<dbReference type="InterPro" id="IPR001537">
    <property type="entry name" value="SpoU_MeTrfase"/>
</dbReference>
<dbReference type="InterPro" id="IPR029026">
    <property type="entry name" value="tRNA_m1G_MTases_N"/>
</dbReference>
<dbReference type="Pfam" id="PF00588">
    <property type="entry name" value="SpoU_methylase"/>
    <property type="match status" value="1"/>
</dbReference>
<dbReference type="PIRSF" id="PIRSF004808">
    <property type="entry name" value="LasT"/>
    <property type="match status" value="1"/>
</dbReference>
<dbReference type="GO" id="GO:0005829">
    <property type="term" value="C:cytosol"/>
    <property type="evidence" value="ECO:0007669"/>
    <property type="project" value="TreeGrafter"/>
</dbReference>
<keyword evidence="5" id="KW-0963">Cytoplasm</keyword>
<dbReference type="FunFam" id="3.40.1280.10:FF:000006">
    <property type="entry name" value="Uncharacterized tRNA/rRNA methyltransferase HI_0380"/>
    <property type="match status" value="1"/>
</dbReference>
<dbReference type="GO" id="GO:0003723">
    <property type="term" value="F:RNA binding"/>
    <property type="evidence" value="ECO:0007669"/>
    <property type="project" value="InterPro"/>
</dbReference>
<evidence type="ECO:0000259" key="6">
    <source>
        <dbReference type="Pfam" id="PF00588"/>
    </source>
</evidence>
<name>A0A1I4NUN4_9PROT</name>
<dbReference type="PANTHER" id="PTHR42786:SF2">
    <property type="entry name" value="TRNA (CYTIDINE_URIDINE-2'-O-)-METHYLTRANSFERASE TRMJ"/>
    <property type="match status" value="1"/>
</dbReference>
<dbReference type="EC" id="2.1.1.200" evidence="5"/>
<keyword evidence="3 8" id="KW-0808">Transferase</keyword>
<keyword evidence="4 5" id="KW-0949">S-adenosyl-L-methionine</keyword>
<evidence type="ECO:0000256" key="4">
    <source>
        <dbReference type="ARBA" id="ARBA00022691"/>
    </source>
</evidence>
<dbReference type="InterPro" id="IPR029028">
    <property type="entry name" value="Alpha/beta_knot_MTases"/>
</dbReference>
<dbReference type="RefSeq" id="WP_090667561.1">
    <property type="nucleotide sequence ID" value="NZ_CAJNAP010000052.1"/>
</dbReference>
<reference evidence="7" key="2">
    <citation type="submission" date="2021-02" db="EMBL/GenBank/DDBJ databases">
        <authorList>
            <person name="Han P."/>
        </authorList>
    </citation>
    <scope>NUCLEOTIDE SEQUENCE</scope>
    <source>
        <strain evidence="7">Nitrosomonas nitrosa 18-3D</strain>
    </source>
</reference>
<dbReference type="EMBL" id="CAJNAP010000052">
    <property type="protein sequence ID" value="CAE6516389.1"/>
    <property type="molecule type" value="Genomic_DNA"/>
</dbReference>
<evidence type="ECO:0000256" key="2">
    <source>
        <dbReference type="ARBA" id="ARBA00022603"/>
    </source>
</evidence>
<evidence type="ECO:0000313" key="9">
    <source>
        <dbReference type="Proteomes" id="UP000199561"/>
    </source>
</evidence>
<comment type="subunit">
    <text evidence="5">Homodimer.</text>
</comment>
<dbReference type="PANTHER" id="PTHR42786">
    <property type="entry name" value="TRNA/RRNA METHYLTRANSFERASE"/>
    <property type="match status" value="1"/>
</dbReference>
<evidence type="ECO:0000256" key="5">
    <source>
        <dbReference type="RuleBase" id="RU362024"/>
    </source>
</evidence>
<dbReference type="STRING" id="52442.SAMN05421880_10920"/>
<organism evidence="8 9">
    <name type="scientific">Nitrosomonas nitrosa</name>
    <dbReference type="NCBI Taxonomy" id="52442"/>
    <lineage>
        <taxon>Bacteria</taxon>
        <taxon>Pseudomonadati</taxon>
        <taxon>Pseudomonadota</taxon>
        <taxon>Betaproteobacteria</taxon>
        <taxon>Nitrosomonadales</taxon>
        <taxon>Nitrosomonadaceae</taxon>
        <taxon>Nitrosomonas</taxon>
    </lineage>
</organism>
<dbReference type="CDD" id="cd18093">
    <property type="entry name" value="SpoU-like_TrmJ"/>
    <property type="match status" value="1"/>
</dbReference>
<evidence type="ECO:0000313" key="7">
    <source>
        <dbReference type="EMBL" id="CAE6516389.1"/>
    </source>
</evidence>
<dbReference type="Gene3D" id="1.10.8.590">
    <property type="match status" value="1"/>
</dbReference>
<sequence length="245" mass="26966">MNRPSPLDNVRIVLSHTSHAGNIGATARAMKTMGLSVLYLVNPKSFPSNEADVRASNARDILEQARVVGCLEEALQDCVLAAALTARPRDLAHRTLAAREAAGELFHHARHAPVALVFGRESSGLTTPEIGKCQITVHIPANPDYASLNLAAAVQLMAYELRMASTVTMPAASQQSVYRLASFQEIELFYSHLEQAMIHSGFLDPAQPKRLMQRIRRLFARAQLEKEEVNILRGIISALEKHRSK</sequence>
<evidence type="ECO:0000313" key="8">
    <source>
        <dbReference type="EMBL" id="SFM19232.1"/>
    </source>
</evidence>
<dbReference type="EMBL" id="FOUF01000009">
    <property type="protein sequence ID" value="SFM19232.1"/>
    <property type="molecule type" value="Genomic_DNA"/>
</dbReference>
<keyword evidence="2 5" id="KW-0489">Methyltransferase</keyword>
<comment type="catalytic activity">
    <reaction evidence="5">
        <text>uridine(32) in tRNA + S-adenosyl-L-methionine = 2'-O-methyluridine(32) in tRNA + S-adenosyl-L-homocysteine + H(+)</text>
        <dbReference type="Rhea" id="RHEA:42936"/>
        <dbReference type="Rhea" id="RHEA-COMP:10107"/>
        <dbReference type="Rhea" id="RHEA-COMP:10290"/>
        <dbReference type="ChEBI" id="CHEBI:15378"/>
        <dbReference type="ChEBI" id="CHEBI:57856"/>
        <dbReference type="ChEBI" id="CHEBI:59789"/>
        <dbReference type="ChEBI" id="CHEBI:65315"/>
        <dbReference type="ChEBI" id="CHEBI:74478"/>
        <dbReference type="EC" id="2.1.1.200"/>
    </reaction>
</comment>
<comment type="catalytic activity">
    <reaction evidence="5">
        <text>cytidine(32) in tRNA + S-adenosyl-L-methionine = 2'-O-methylcytidine(32) in tRNA + S-adenosyl-L-homocysteine + H(+)</text>
        <dbReference type="Rhea" id="RHEA:42932"/>
        <dbReference type="Rhea" id="RHEA-COMP:10288"/>
        <dbReference type="Rhea" id="RHEA-COMP:10289"/>
        <dbReference type="ChEBI" id="CHEBI:15378"/>
        <dbReference type="ChEBI" id="CHEBI:57856"/>
        <dbReference type="ChEBI" id="CHEBI:59789"/>
        <dbReference type="ChEBI" id="CHEBI:74495"/>
        <dbReference type="ChEBI" id="CHEBI:82748"/>
        <dbReference type="EC" id="2.1.1.200"/>
    </reaction>
</comment>
<comment type="subcellular location">
    <subcellularLocation>
        <location evidence="5">Cytoplasm</location>
    </subcellularLocation>
</comment>
<accession>A0A1I4NUN4</accession>
<feature type="domain" description="tRNA/rRNA methyltransferase SpoU type" evidence="6">
    <location>
        <begin position="10"/>
        <end position="159"/>
    </location>
</feature>
<dbReference type="GO" id="GO:0002128">
    <property type="term" value="P:tRNA nucleoside ribose methylation"/>
    <property type="evidence" value="ECO:0007669"/>
    <property type="project" value="TreeGrafter"/>
</dbReference>
<dbReference type="Proteomes" id="UP000199561">
    <property type="component" value="Unassembled WGS sequence"/>
</dbReference>
<dbReference type="SUPFAM" id="SSF75217">
    <property type="entry name" value="alpha/beta knot"/>
    <property type="match status" value="1"/>
</dbReference>
<protein>
    <recommendedName>
        <fullName evidence="5">tRNA (cytidine/uridine-2'-O-)-methyltransferase TrmJ</fullName>
        <ecNumber evidence="5">2.1.1.200</ecNumber>
    </recommendedName>
    <alternativeName>
        <fullName evidence="5">tRNA (cytidine(32)/uridine(32)-2'-O)-methyltransferase</fullName>
    </alternativeName>
    <alternativeName>
        <fullName evidence="5">tRNA Cm32/Um32 methyltransferase</fullName>
    </alternativeName>
</protein>
<dbReference type="GO" id="GO:0160206">
    <property type="term" value="F:tRNA (cytidine(32)/uridine(32)-2'-O)-methyltransferase activity"/>
    <property type="evidence" value="ECO:0007669"/>
    <property type="project" value="UniProtKB-EC"/>
</dbReference>
<dbReference type="Gene3D" id="3.40.1280.10">
    <property type="match status" value="1"/>
</dbReference>
<proteinExistence type="inferred from homology"/>
<reference evidence="8 9" key="1">
    <citation type="submission" date="2016-10" db="EMBL/GenBank/DDBJ databases">
        <authorList>
            <person name="de Groot N.N."/>
        </authorList>
    </citation>
    <scope>NUCLEOTIDE SEQUENCE [LARGE SCALE GENOMIC DNA]</scope>
    <source>
        <strain evidence="8 9">Nm146</strain>
    </source>
</reference>